<feature type="active site" description="For GATase activity" evidence="8">
    <location>
        <position position="8"/>
    </location>
</feature>
<evidence type="ECO:0000256" key="3">
    <source>
        <dbReference type="ARBA" id="ARBA00012737"/>
    </source>
</evidence>
<comment type="pathway">
    <text evidence="1">Amino-acid biosynthesis; L-asparagine biosynthesis; L-asparagine from L-aspartate (L-Gln route): step 1/1.</text>
</comment>
<evidence type="ECO:0000256" key="10">
    <source>
        <dbReference type="PIRSR" id="PIRSR001589-3"/>
    </source>
</evidence>
<dbReference type="InterPro" id="IPR014729">
    <property type="entry name" value="Rossmann-like_a/b/a_fold"/>
</dbReference>
<feature type="site" description="Important for beta-aspartyl-AMP intermediate formation" evidence="10">
    <location>
        <position position="381"/>
    </location>
</feature>
<dbReference type="EMBL" id="FNJL01000033">
    <property type="protein sequence ID" value="SDP86557.1"/>
    <property type="molecule type" value="Genomic_DNA"/>
</dbReference>
<feature type="domain" description="Glutamine amidotransferase type-2" evidence="11">
    <location>
        <begin position="8"/>
        <end position="223"/>
    </location>
</feature>
<keyword evidence="8" id="KW-0028">Amino-acid biosynthesis</keyword>
<dbReference type="PANTHER" id="PTHR43284:SF1">
    <property type="entry name" value="ASPARAGINE SYNTHETASE"/>
    <property type="match status" value="1"/>
</dbReference>
<sequence>MCLEPPMCGIVALRSFVPGAPLQARAERALAALARRGPDAQGLLCLELPAPTALGHRRLSIIDLSSAATQPMRCPDTGNVVVFNGEIYNFLELRRELEGLGHRFRTDSDTEVILQGWRAWGEDFFPRCNGMWAVVLLEQATGDLVYCRDRLGVKPLYLHHDGRQLLLASEIRAIAAALGGHPAPNPGAVFDFLVAGLSDHRGETFYEGIRAVPPGWLYRVSPTGRSTKRPYHRWPHPGEGPPLDAATVRALLQDATRLRLRSDVPSVALLSGGLDSSILTRIGLQAGAAPRTCFEGAFTYGYSDAAHAGFDEVGAAAASMAEWGHADRHHVHRAHALPDVHELRALVEAQEEPFCTPSILASFRMYRAIREAGYKVVLNGEGADELFGGYVRLYLALSARSALRGLRLPTLVRLLASGAVDARLLLNRLAWDFPALPLGALLRRHRPSVASMSEALWHDQAPRLEALQADRRGDAQTRMRGDVLATNLPMVLRMTDRNSMHSGVEVRAPFLDYRLVERALATPAHLRMGDYHGKALLRQAFAADVPPRIAGQRKSTGFGHAEQFLVDRMPLQEALASLPPGLGDFLDLPRLRRELATGRAHSTLWLAVSVALWHGSVYG</sequence>
<dbReference type="InterPro" id="IPR033738">
    <property type="entry name" value="AsnB_N"/>
</dbReference>
<evidence type="ECO:0000256" key="4">
    <source>
        <dbReference type="ARBA" id="ARBA00022741"/>
    </source>
</evidence>
<comment type="similarity">
    <text evidence="2">Belongs to the asparagine synthetase family.</text>
</comment>
<organism evidence="12 13">
    <name type="scientific">Paracidovorax cattleyae</name>
    <dbReference type="NCBI Taxonomy" id="80868"/>
    <lineage>
        <taxon>Bacteria</taxon>
        <taxon>Pseudomonadati</taxon>
        <taxon>Pseudomonadota</taxon>
        <taxon>Betaproteobacteria</taxon>
        <taxon>Burkholderiales</taxon>
        <taxon>Comamonadaceae</taxon>
        <taxon>Paracidovorax</taxon>
    </lineage>
</organism>
<evidence type="ECO:0000256" key="7">
    <source>
        <dbReference type="ARBA" id="ARBA00048741"/>
    </source>
</evidence>
<dbReference type="GO" id="GO:0005829">
    <property type="term" value="C:cytosol"/>
    <property type="evidence" value="ECO:0007669"/>
    <property type="project" value="TreeGrafter"/>
</dbReference>
<dbReference type="EC" id="6.3.5.4" evidence="3"/>
<evidence type="ECO:0000256" key="1">
    <source>
        <dbReference type="ARBA" id="ARBA00005187"/>
    </source>
</evidence>
<dbReference type="Pfam" id="PF13537">
    <property type="entry name" value="GATase_7"/>
    <property type="match status" value="1"/>
</dbReference>
<accession>A0A1H0W746</accession>
<protein>
    <recommendedName>
        <fullName evidence="3">asparagine synthase (glutamine-hydrolyzing)</fullName>
        <ecNumber evidence="3">6.3.5.4</ecNumber>
    </recommendedName>
</protein>
<dbReference type="NCBIfam" id="TIGR01536">
    <property type="entry name" value="asn_synth_AEB"/>
    <property type="match status" value="1"/>
</dbReference>
<keyword evidence="4 9" id="KW-0547">Nucleotide-binding</keyword>
<gene>
    <name evidence="12" type="ORF">SAMN04489708_13352</name>
</gene>
<evidence type="ECO:0000256" key="2">
    <source>
        <dbReference type="ARBA" id="ARBA00005752"/>
    </source>
</evidence>
<dbReference type="PROSITE" id="PS51278">
    <property type="entry name" value="GATASE_TYPE_2"/>
    <property type="match status" value="1"/>
</dbReference>
<evidence type="ECO:0000256" key="6">
    <source>
        <dbReference type="ARBA" id="ARBA00022962"/>
    </source>
</evidence>
<evidence type="ECO:0000256" key="9">
    <source>
        <dbReference type="PIRSR" id="PIRSR001589-2"/>
    </source>
</evidence>
<feature type="binding site" evidence="9">
    <location>
        <position position="109"/>
    </location>
    <ligand>
        <name>L-glutamine</name>
        <dbReference type="ChEBI" id="CHEBI:58359"/>
    </ligand>
</feature>
<proteinExistence type="inferred from homology"/>
<evidence type="ECO:0000259" key="11">
    <source>
        <dbReference type="PROSITE" id="PS51278"/>
    </source>
</evidence>
<dbReference type="PIRSF" id="PIRSF001589">
    <property type="entry name" value="Asn_synthetase_glu-h"/>
    <property type="match status" value="1"/>
</dbReference>
<dbReference type="SUPFAM" id="SSF52402">
    <property type="entry name" value="Adenine nucleotide alpha hydrolases-like"/>
    <property type="match status" value="1"/>
</dbReference>
<dbReference type="PANTHER" id="PTHR43284">
    <property type="entry name" value="ASPARAGINE SYNTHETASE (GLUTAMINE-HYDROLYZING)"/>
    <property type="match status" value="1"/>
</dbReference>
<dbReference type="GO" id="GO:0004066">
    <property type="term" value="F:asparagine synthase (glutamine-hydrolyzing) activity"/>
    <property type="evidence" value="ECO:0007669"/>
    <property type="project" value="UniProtKB-EC"/>
</dbReference>
<dbReference type="InterPro" id="IPR051786">
    <property type="entry name" value="ASN_synthetase/amidase"/>
</dbReference>
<dbReference type="InterPro" id="IPR029055">
    <property type="entry name" value="Ntn_hydrolases_N"/>
</dbReference>
<dbReference type="GO" id="GO:0006529">
    <property type="term" value="P:asparagine biosynthetic process"/>
    <property type="evidence" value="ECO:0007669"/>
    <property type="project" value="UniProtKB-KW"/>
</dbReference>
<dbReference type="Proteomes" id="UP000199317">
    <property type="component" value="Unassembled WGS sequence"/>
</dbReference>
<keyword evidence="5 9" id="KW-0067">ATP-binding</keyword>
<dbReference type="AlphaFoldDB" id="A0A1H0W746"/>
<dbReference type="Gene3D" id="3.60.20.10">
    <property type="entry name" value="Glutamine Phosphoribosylpyrophosphate, subunit 1, domain 1"/>
    <property type="match status" value="1"/>
</dbReference>
<evidence type="ECO:0000256" key="5">
    <source>
        <dbReference type="ARBA" id="ARBA00022840"/>
    </source>
</evidence>
<evidence type="ECO:0000313" key="12">
    <source>
        <dbReference type="EMBL" id="SDP86557.1"/>
    </source>
</evidence>
<evidence type="ECO:0000313" key="13">
    <source>
        <dbReference type="Proteomes" id="UP000199317"/>
    </source>
</evidence>
<comment type="catalytic activity">
    <reaction evidence="7">
        <text>L-aspartate + L-glutamine + ATP + H2O = L-asparagine + L-glutamate + AMP + diphosphate + H(+)</text>
        <dbReference type="Rhea" id="RHEA:12228"/>
        <dbReference type="ChEBI" id="CHEBI:15377"/>
        <dbReference type="ChEBI" id="CHEBI:15378"/>
        <dbReference type="ChEBI" id="CHEBI:29985"/>
        <dbReference type="ChEBI" id="CHEBI:29991"/>
        <dbReference type="ChEBI" id="CHEBI:30616"/>
        <dbReference type="ChEBI" id="CHEBI:33019"/>
        <dbReference type="ChEBI" id="CHEBI:58048"/>
        <dbReference type="ChEBI" id="CHEBI:58359"/>
        <dbReference type="ChEBI" id="CHEBI:456215"/>
        <dbReference type="EC" id="6.3.5.4"/>
    </reaction>
</comment>
<dbReference type="Gene3D" id="3.40.50.620">
    <property type="entry name" value="HUPs"/>
    <property type="match status" value="1"/>
</dbReference>
<keyword evidence="13" id="KW-1185">Reference proteome</keyword>
<evidence type="ECO:0000256" key="8">
    <source>
        <dbReference type="PIRSR" id="PIRSR001589-1"/>
    </source>
</evidence>
<keyword evidence="8" id="KW-0061">Asparagine biosynthesis</keyword>
<dbReference type="InterPro" id="IPR017932">
    <property type="entry name" value="GATase_2_dom"/>
</dbReference>
<dbReference type="GO" id="GO:0005524">
    <property type="term" value="F:ATP binding"/>
    <property type="evidence" value="ECO:0007669"/>
    <property type="project" value="UniProtKB-KW"/>
</dbReference>
<keyword evidence="6 8" id="KW-0315">Glutamine amidotransferase</keyword>
<dbReference type="Pfam" id="PF00733">
    <property type="entry name" value="Asn_synthase"/>
    <property type="match status" value="1"/>
</dbReference>
<reference evidence="13" key="1">
    <citation type="submission" date="2016-10" db="EMBL/GenBank/DDBJ databases">
        <authorList>
            <person name="Varghese N."/>
            <person name="Submissions S."/>
        </authorList>
    </citation>
    <scope>NUCLEOTIDE SEQUENCE [LARGE SCALE GENOMIC DNA]</scope>
    <source>
        <strain evidence="13">DSM 17101</strain>
    </source>
</reference>
<dbReference type="SUPFAM" id="SSF56235">
    <property type="entry name" value="N-terminal nucleophile aminohydrolases (Ntn hydrolases)"/>
    <property type="match status" value="1"/>
</dbReference>
<name>A0A1H0W746_9BURK</name>
<dbReference type="InterPro" id="IPR006426">
    <property type="entry name" value="Asn_synth_AEB"/>
</dbReference>
<dbReference type="CDD" id="cd00712">
    <property type="entry name" value="AsnB"/>
    <property type="match status" value="1"/>
</dbReference>
<dbReference type="CDD" id="cd01991">
    <property type="entry name" value="Asn_synthase_B_C"/>
    <property type="match status" value="1"/>
</dbReference>
<dbReference type="InterPro" id="IPR001962">
    <property type="entry name" value="Asn_synthase"/>
</dbReference>
<feature type="binding site" evidence="9">
    <location>
        <position position="269"/>
    </location>
    <ligand>
        <name>ATP</name>
        <dbReference type="ChEBI" id="CHEBI:30616"/>
    </ligand>
</feature>